<evidence type="ECO:0000256" key="2">
    <source>
        <dbReference type="ARBA" id="ARBA00022670"/>
    </source>
</evidence>
<dbReference type="GO" id="GO:0004190">
    <property type="term" value="F:aspartic-type endopeptidase activity"/>
    <property type="evidence" value="ECO:0007669"/>
    <property type="project" value="UniProtKB-KW"/>
</dbReference>
<evidence type="ECO:0000256" key="3">
    <source>
        <dbReference type="ARBA" id="ARBA00022729"/>
    </source>
</evidence>
<evidence type="ECO:0000313" key="12">
    <source>
        <dbReference type="EMBL" id="KAK0753304.1"/>
    </source>
</evidence>
<dbReference type="InterPro" id="IPR001969">
    <property type="entry name" value="Aspartic_peptidase_AS"/>
</dbReference>
<evidence type="ECO:0000313" key="13">
    <source>
        <dbReference type="Proteomes" id="UP001172155"/>
    </source>
</evidence>
<name>A0AA40F8R8_9PEZI</name>
<dbReference type="CDD" id="cd05474">
    <property type="entry name" value="SAP_like"/>
    <property type="match status" value="1"/>
</dbReference>
<feature type="signal peptide" evidence="10">
    <location>
        <begin position="1"/>
        <end position="24"/>
    </location>
</feature>
<dbReference type="FunFam" id="2.40.70.10:FF:000011">
    <property type="entry name" value="Aspartic protease"/>
    <property type="match status" value="1"/>
</dbReference>
<dbReference type="PROSITE" id="PS51767">
    <property type="entry name" value="PEPTIDASE_A1"/>
    <property type="match status" value="1"/>
</dbReference>
<evidence type="ECO:0000256" key="5">
    <source>
        <dbReference type="ARBA" id="ARBA00022801"/>
    </source>
</evidence>
<evidence type="ECO:0000256" key="4">
    <source>
        <dbReference type="ARBA" id="ARBA00022750"/>
    </source>
</evidence>
<evidence type="ECO:0000256" key="10">
    <source>
        <dbReference type="SAM" id="SignalP"/>
    </source>
</evidence>
<feature type="chain" id="PRO_5041264583" description="Probable aspartic-type endopeptidase OPSB" evidence="10">
    <location>
        <begin position="25"/>
        <end position="480"/>
    </location>
</feature>
<dbReference type="PRINTS" id="PR00792">
    <property type="entry name" value="PEPSIN"/>
</dbReference>
<accession>A0AA40F8R8</accession>
<proteinExistence type="inferred from homology"/>
<evidence type="ECO:0000256" key="1">
    <source>
        <dbReference type="ARBA" id="ARBA00007447"/>
    </source>
</evidence>
<reference evidence="12" key="1">
    <citation type="submission" date="2023-06" db="EMBL/GenBank/DDBJ databases">
        <title>Genome-scale phylogeny and comparative genomics of the fungal order Sordariales.</title>
        <authorList>
            <consortium name="Lawrence Berkeley National Laboratory"/>
            <person name="Hensen N."/>
            <person name="Bonometti L."/>
            <person name="Westerberg I."/>
            <person name="Brannstrom I.O."/>
            <person name="Guillou S."/>
            <person name="Cros-Aarteil S."/>
            <person name="Calhoun S."/>
            <person name="Haridas S."/>
            <person name="Kuo A."/>
            <person name="Mondo S."/>
            <person name="Pangilinan J."/>
            <person name="Riley R."/>
            <person name="LaButti K."/>
            <person name="Andreopoulos B."/>
            <person name="Lipzen A."/>
            <person name="Chen C."/>
            <person name="Yanf M."/>
            <person name="Daum C."/>
            <person name="Ng V."/>
            <person name="Clum A."/>
            <person name="Steindorff A."/>
            <person name="Ohm R."/>
            <person name="Martin F."/>
            <person name="Silar P."/>
            <person name="Natvig D."/>
            <person name="Lalanne C."/>
            <person name="Gautier V."/>
            <person name="Ament-velasquez S.L."/>
            <person name="Kruys A."/>
            <person name="Hutchinson M.I."/>
            <person name="Powell A.J."/>
            <person name="Barry K."/>
            <person name="Miller A.N."/>
            <person name="Grigoriev I.V."/>
            <person name="Debuchy R."/>
            <person name="Gladieux P."/>
            <person name="Thoren M.H."/>
            <person name="Johannesson H."/>
        </authorList>
    </citation>
    <scope>NUCLEOTIDE SEQUENCE</scope>
    <source>
        <strain evidence="12">SMH3187-1</strain>
    </source>
</reference>
<evidence type="ECO:0000256" key="9">
    <source>
        <dbReference type="RuleBase" id="RU000454"/>
    </source>
</evidence>
<gene>
    <name evidence="12" type="ORF">B0T18DRAFT_314588</name>
</gene>
<dbReference type="Gene3D" id="2.40.70.10">
    <property type="entry name" value="Acid Proteases"/>
    <property type="match status" value="2"/>
</dbReference>
<feature type="domain" description="Peptidase A1" evidence="11">
    <location>
        <begin position="72"/>
        <end position="402"/>
    </location>
</feature>
<dbReference type="PROSITE" id="PS00141">
    <property type="entry name" value="ASP_PROTEASE"/>
    <property type="match status" value="1"/>
</dbReference>
<dbReference type="Proteomes" id="UP001172155">
    <property type="component" value="Unassembled WGS sequence"/>
</dbReference>
<organism evidence="12 13">
    <name type="scientific">Schizothecium vesticola</name>
    <dbReference type="NCBI Taxonomy" id="314040"/>
    <lineage>
        <taxon>Eukaryota</taxon>
        <taxon>Fungi</taxon>
        <taxon>Dikarya</taxon>
        <taxon>Ascomycota</taxon>
        <taxon>Pezizomycotina</taxon>
        <taxon>Sordariomycetes</taxon>
        <taxon>Sordariomycetidae</taxon>
        <taxon>Sordariales</taxon>
        <taxon>Schizotheciaceae</taxon>
        <taxon>Schizothecium</taxon>
    </lineage>
</organism>
<feature type="active site" evidence="8">
    <location>
        <position position="90"/>
    </location>
</feature>
<keyword evidence="2 9" id="KW-0645">Protease</keyword>
<sequence length="480" mass="50581">MKTSWRRGSLVTSLVASLLGTTVARQIPQNQKGPRVVGLDTQRIPAVNPVRRDELRRRGVAQAGLDNEATLYFVNVSIGTPAKSLRLHIDTGSSDLWVNTPSSQYCSEISKPCQYAGAYRANTSSTYEYIGSYFNISYVDGSGASGDYVSDTVKFGSTELDRLQFGIGYNSTNAQGILGIGYEINEVQVGRAGLPKYKNLPAQMVADGLIQSNAYSLWLNDLDASRGNILFGGIDTAKFTGSLQTLPIQQEQGYFAEFLVTLTNVQVSAQSVSGGDMALGVLLDSGSSLTYLPNNMTNAIYDIVGAEYDTQAGVAYVPCSLRDVEADFTFTFSGVPIKVAMDELVLNLYDSNGALATYENSTEPLCLFGIASAGSGMNVMGDTFLRSAYVVFDLENNEISLAQTKFNTTTSSIAEIGIGVDSIPGATKVADPVAATAGIPGGSQRGSGTTLNAATGLSGGLVSTAKAVVVAGLVVVFLGV</sequence>
<dbReference type="InterPro" id="IPR033876">
    <property type="entry name" value="SAP-like"/>
</dbReference>
<comment type="caution">
    <text evidence="12">The sequence shown here is derived from an EMBL/GenBank/DDBJ whole genome shotgun (WGS) entry which is preliminary data.</text>
</comment>
<feature type="active site" evidence="8">
    <location>
        <position position="284"/>
    </location>
</feature>
<protein>
    <recommendedName>
        <fullName evidence="7">Probable aspartic-type endopeptidase OPSB</fullName>
    </recommendedName>
    <alternativeName>
        <fullName evidence="6">Probable aspartic-type endopeptidase opsB</fullName>
    </alternativeName>
</protein>
<evidence type="ECO:0000256" key="7">
    <source>
        <dbReference type="ARBA" id="ARBA00068059"/>
    </source>
</evidence>
<dbReference type="PANTHER" id="PTHR47966:SF65">
    <property type="entry name" value="ASPARTIC-TYPE ENDOPEPTIDASE"/>
    <property type="match status" value="1"/>
</dbReference>
<dbReference type="SUPFAM" id="SSF50630">
    <property type="entry name" value="Acid proteases"/>
    <property type="match status" value="1"/>
</dbReference>
<dbReference type="InterPro" id="IPR033121">
    <property type="entry name" value="PEPTIDASE_A1"/>
</dbReference>
<keyword evidence="5 9" id="KW-0378">Hydrolase</keyword>
<dbReference type="AlphaFoldDB" id="A0AA40F8R8"/>
<evidence type="ECO:0000256" key="6">
    <source>
        <dbReference type="ARBA" id="ARBA00067536"/>
    </source>
</evidence>
<comment type="similarity">
    <text evidence="1 9">Belongs to the peptidase A1 family.</text>
</comment>
<dbReference type="GO" id="GO:0006508">
    <property type="term" value="P:proteolysis"/>
    <property type="evidence" value="ECO:0007669"/>
    <property type="project" value="UniProtKB-KW"/>
</dbReference>
<keyword evidence="3 10" id="KW-0732">Signal</keyword>
<dbReference type="InterPro" id="IPR001461">
    <property type="entry name" value="Aspartic_peptidase_A1"/>
</dbReference>
<dbReference type="Pfam" id="PF00026">
    <property type="entry name" value="Asp"/>
    <property type="match status" value="1"/>
</dbReference>
<evidence type="ECO:0000259" key="11">
    <source>
        <dbReference type="PROSITE" id="PS51767"/>
    </source>
</evidence>
<dbReference type="PANTHER" id="PTHR47966">
    <property type="entry name" value="BETA-SITE APP-CLEAVING ENZYME, ISOFORM A-RELATED"/>
    <property type="match status" value="1"/>
</dbReference>
<dbReference type="InterPro" id="IPR021109">
    <property type="entry name" value="Peptidase_aspartic_dom_sf"/>
</dbReference>
<keyword evidence="13" id="KW-1185">Reference proteome</keyword>
<keyword evidence="4 9" id="KW-0064">Aspartyl protease</keyword>
<dbReference type="EMBL" id="JAUKUD010000001">
    <property type="protein sequence ID" value="KAK0753304.1"/>
    <property type="molecule type" value="Genomic_DNA"/>
</dbReference>
<evidence type="ECO:0000256" key="8">
    <source>
        <dbReference type="PIRSR" id="PIRSR601461-1"/>
    </source>
</evidence>